<organism evidence="5 6">
    <name type="scientific">Azotobacter chroococcum NCIMB 8003</name>
    <dbReference type="NCBI Taxonomy" id="1328314"/>
    <lineage>
        <taxon>Bacteria</taxon>
        <taxon>Pseudomonadati</taxon>
        <taxon>Pseudomonadota</taxon>
        <taxon>Gammaproteobacteria</taxon>
        <taxon>Pseudomonadales</taxon>
        <taxon>Pseudomonadaceae</taxon>
        <taxon>Azotobacter</taxon>
    </lineage>
</organism>
<feature type="domain" description="4Fe-4S ferredoxin-type" evidence="4">
    <location>
        <begin position="1"/>
        <end position="30"/>
    </location>
</feature>
<evidence type="ECO:0000256" key="2">
    <source>
        <dbReference type="ARBA" id="ARBA00023004"/>
    </source>
</evidence>
<keyword evidence="1" id="KW-0479">Metal-binding</keyword>
<dbReference type="Gene3D" id="3.30.70.20">
    <property type="match status" value="1"/>
</dbReference>
<proteinExistence type="predicted"/>
<dbReference type="EMBL" id="CP010415">
    <property type="protein sequence ID" value="AJE22574.1"/>
    <property type="molecule type" value="Genomic_DNA"/>
</dbReference>
<evidence type="ECO:0000259" key="4">
    <source>
        <dbReference type="PROSITE" id="PS51379"/>
    </source>
</evidence>
<dbReference type="InterPro" id="IPR017900">
    <property type="entry name" value="4Fe4S_Fe_S_CS"/>
</dbReference>
<dbReference type="PROSITE" id="PS00198">
    <property type="entry name" value="4FE4S_FER_1"/>
    <property type="match status" value="1"/>
</dbReference>
<dbReference type="Proteomes" id="UP000068210">
    <property type="component" value="Chromosome"/>
</dbReference>
<dbReference type="GO" id="GO:0046872">
    <property type="term" value="F:metal ion binding"/>
    <property type="evidence" value="ECO:0007669"/>
    <property type="project" value="UniProtKB-KW"/>
</dbReference>
<accession>A0A0C4WPN8</accession>
<name>A0A0C4WPN8_9GAMM</name>
<dbReference type="RefSeq" id="WP_039805787.1">
    <property type="nucleotide sequence ID" value="NZ_CP010415.1"/>
</dbReference>
<dbReference type="Pfam" id="PF00037">
    <property type="entry name" value="Fer4"/>
    <property type="match status" value="1"/>
</dbReference>
<evidence type="ECO:0000313" key="5">
    <source>
        <dbReference type="EMBL" id="AJE22574.1"/>
    </source>
</evidence>
<dbReference type="STRING" id="1328314.Achr_31650"/>
<evidence type="ECO:0000256" key="1">
    <source>
        <dbReference type="ARBA" id="ARBA00022723"/>
    </source>
</evidence>
<dbReference type="InterPro" id="IPR017896">
    <property type="entry name" value="4Fe4S_Fe-S-bd"/>
</dbReference>
<dbReference type="KEGG" id="acx:Achr_31650"/>
<keyword evidence="6" id="KW-1185">Reference proteome</keyword>
<gene>
    <name evidence="5" type="ORF">Achr_31650</name>
</gene>
<dbReference type="AlphaFoldDB" id="A0A0C4WPN8"/>
<dbReference type="HOGENOM" id="CLU_139698_11_0_6"/>
<keyword evidence="3" id="KW-0411">Iron-sulfur</keyword>
<sequence>MPYKINGSECTACAACESECPNDAIHEKNGVYAIKTELCTECVGDHDEAQCVSNCPVDCIRIDKSVPRYQAV</sequence>
<dbReference type="PROSITE" id="PS51379">
    <property type="entry name" value="4FE4S_FER_2"/>
    <property type="match status" value="1"/>
</dbReference>
<dbReference type="SUPFAM" id="SSF54862">
    <property type="entry name" value="4Fe-4S ferredoxins"/>
    <property type="match status" value="1"/>
</dbReference>
<dbReference type="GO" id="GO:0051536">
    <property type="term" value="F:iron-sulfur cluster binding"/>
    <property type="evidence" value="ECO:0007669"/>
    <property type="project" value="UniProtKB-KW"/>
</dbReference>
<dbReference type="GeneID" id="61932342"/>
<evidence type="ECO:0000313" key="6">
    <source>
        <dbReference type="Proteomes" id="UP000068210"/>
    </source>
</evidence>
<reference evidence="5 6" key="1">
    <citation type="journal article" date="2015" name="PLoS ONE">
        <title>Azotobacter Genomes: The Genome of Azotobacter chroococcum NCIMB 8003 (ATCC 4412).</title>
        <authorList>
            <person name="Robson R.L."/>
            <person name="Jones R."/>
            <person name="Robson R.M."/>
            <person name="Schwartz A."/>
            <person name="Richardson T.H."/>
        </authorList>
    </citation>
    <scope>NUCLEOTIDE SEQUENCE [LARGE SCALE GENOMIC DNA]</scope>
    <source>
        <strain evidence="5 6">NCIMB 8003</strain>
    </source>
</reference>
<keyword evidence="2" id="KW-0408">Iron</keyword>
<protein>
    <submittedName>
        <fullName evidence="5">4Fe-4S ferredoxin iron-sulfur binding domain-containing protein</fullName>
    </submittedName>
</protein>
<evidence type="ECO:0000256" key="3">
    <source>
        <dbReference type="ARBA" id="ARBA00023014"/>
    </source>
</evidence>